<evidence type="ECO:0000313" key="1">
    <source>
        <dbReference type="EMBL" id="GLK53549.1"/>
    </source>
</evidence>
<dbReference type="AlphaFoldDB" id="A0A9W6MQ21"/>
<keyword evidence="2" id="KW-1185">Reference proteome</keyword>
<sequence>MKEVYRNYARNDLKFAKWLEEVDERIDALTSRSFVDYREINYRELYDAGATIDTAVEELARQDSVFAAAIKR</sequence>
<reference evidence="1" key="2">
    <citation type="submission" date="2023-01" db="EMBL/GenBank/DDBJ databases">
        <authorList>
            <person name="Sun Q."/>
            <person name="Evtushenko L."/>
        </authorList>
    </citation>
    <scope>NUCLEOTIDE SEQUENCE</scope>
    <source>
        <strain evidence="1">VKM B-1513</strain>
    </source>
</reference>
<evidence type="ECO:0000313" key="2">
    <source>
        <dbReference type="Proteomes" id="UP001143486"/>
    </source>
</evidence>
<reference evidence="1" key="1">
    <citation type="journal article" date="2014" name="Int. J. Syst. Evol. Microbiol.">
        <title>Complete genome sequence of Corynebacterium casei LMG S-19264T (=DSM 44701T), isolated from a smear-ripened cheese.</title>
        <authorList>
            <consortium name="US DOE Joint Genome Institute (JGI-PGF)"/>
            <person name="Walter F."/>
            <person name="Albersmeier A."/>
            <person name="Kalinowski J."/>
            <person name="Ruckert C."/>
        </authorList>
    </citation>
    <scope>NUCLEOTIDE SEQUENCE</scope>
    <source>
        <strain evidence="1">VKM B-1513</strain>
    </source>
</reference>
<name>A0A9W6MQ21_9PROT</name>
<gene>
    <name evidence="1" type="ORF">GCM10017621_30570</name>
</gene>
<protein>
    <submittedName>
        <fullName evidence="1">Uncharacterized protein</fullName>
    </submittedName>
</protein>
<dbReference type="EMBL" id="BSFE01000011">
    <property type="protein sequence ID" value="GLK53549.1"/>
    <property type="molecule type" value="Genomic_DNA"/>
</dbReference>
<dbReference type="RefSeq" id="WP_271187895.1">
    <property type="nucleotide sequence ID" value="NZ_BSFE01000011.1"/>
</dbReference>
<dbReference type="Proteomes" id="UP001143486">
    <property type="component" value="Unassembled WGS sequence"/>
</dbReference>
<proteinExistence type="predicted"/>
<accession>A0A9W6MQ21</accession>
<organism evidence="1 2">
    <name type="scientific">Maricaulis virginensis</name>
    <dbReference type="NCBI Taxonomy" id="144022"/>
    <lineage>
        <taxon>Bacteria</taxon>
        <taxon>Pseudomonadati</taxon>
        <taxon>Pseudomonadota</taxon>
        <taxon>Alphaproteobacteria</taxon>
        <taxon>Maricaulales</taxon>
        <taxon>Maricaulaceae</taxon>
        <taxon>Maricaulis</taxon>
    </lineage>
</organism>
<comment type="caution">
    <text evidence="1">The sequence shown here is derived from an EMBL/GenBank/DDBJ whole genome shotgun (WGS) entry which is preliminary data.</text>
</comment>